<gene>
    <name evidence="1" type="ORF">BEN30_14005</name>
</gene>
<organism evidence="1 2">
    <name type="scientific">Magnetovibrio blakemorei</name>
    <dbReference type="NCBI Taxonomy" id="28181"/>
    <lineage>
        <taxon>Bacteria</taxon>
        <taxon>Pseudomonadati</taxon>
        <taxon>Pseudomonadota</taxon>
        <taxon>Alphaproteobacteria</taxon>
        <taxon>Rhodospirillales</taxon>
        <taxon>Magnetovibrionaceae</taxon>
        <taxon>Magnetovibrio</taxon>
    </lineage>
</organism>
<dbReference type="AlphaFoldDB" id="A0A1E5Q5H1"/>
<protein>
    <recommendedName>
        <fullName evidence="3">Ankyrin repeat domain-containing protein</fullName>
    </recommendedName>
</protein>
<evidence type="ECO:0000313" key="1">
    <source>
        <dbReference type="EMBL" id="OEJ65566.1"/>
    </source>
</evidence>
<dbReference type="EMBL" id="MCGG01000048">
    <property type="protein sequence ID" value="OEJ65566.1"/>
    <property type="molecule type" value="Genomic_DNA"/>
</dbReference>
<dbReference type="Proteomes" id="UP000095347">
    <property type="component" value="Unassembled WGS sequence"/>
</dbReference>
<evidence type="ECO:0000313" key="2">
    <source>
        <dbReference type="Proteomes" id="UP000095347"/>
    </source>
</evidence>
<name>A0A1E5Q5H1_9PROT</name>
<dbReference type="Gene3D" id="1.25.40.20">
    <property type="entry name" value="Ankyrin repeat-containing domain"/>
    <property type="match status" value="1"/>
</dbReference>
<keyword evidence="2" id="KW-1185">Reference proteome</keyword>
<accession>A0A1E5Q5H1</accession>
<proteinExistence type="predicted"/>
<dbReference type="InterPro" id="IPR036770">
    <property type="entry name" value="Ankyrin_rpt-contain_sf"/>
</dbReference>
<reference evidence="2" key="1">
    <citation type="submission" date="2016-07" db="EMBL/GenBank/DDBJ databases">
        <authorList>
            <person name="Florea S."/>
            <person name="Webb J.S."/>
            <person name="Jaromczyk J."/>
            <person name="Schardl C.L."/>
        </authorList>
    </citation>
    <scope>NUCLEOTIDE SEQUENCE [LARGE SCALE GENOMIC DNA]</scope>
    <source>
        <strain evidence="2">MV-1</strain>
    </source>
</reference>
<comment type="caution">
    <text evidence="1">The sequence shown here is derived from an EMBL/GenBank/DDBJ whole genome shotgun (WGS) entry which is preliminary data.</text>
</comment>
<sequence>MVLGLILIGGLSGEVQASAKPLKTPHQIIGQLRLRITAIGKTTASANDFDVATNAALDDLKLFIRASDDLEALTRKDDWGKTPLNHAAYMGFSKIVTELLAQPSVKISLNEPDDVGVTPWTYTVFAVNQSAFACNPKLFNSPFSWSSLYASHPYYTQRSPYVEARKILEEAGAETDLDKAKNQWQAICVNQTADVKRAVAEATDIQMLVIEEGDKALQRFMNTLQKH</sequence>
<evidence type="ECO:0008006" key="3">
    <source>
        <dbReference type="Google" id="ProtNLM"/>
    </source>
</evidence>
<dbReference type="SUPFAM" id="SSF48403">
    <property type="entry name" value="Ankyrin repeat"/>
    <property type="match status" value="1"/>
</dbReference>